<name>A0A4D4JD99_9PSEU</name>
<comment type="caution">
    <text evidence="3">The sequence shown here is derived from an EMBL/GenBank/DDBJ whole genome shotgun (WGS) entry which is preliminary data.</text>
</comment>
<organism evidence="3 4">
    <name type="scientific">Gandjariella thermophila</name>
    <dbReference type="NCBI Taxonomy" id="1931992"/>
    <lineage>
        <taxon>Bacteria</taxon>
        <taxon>Bacillati</taxon>
        <taxon>Actinomycetota</taxon>
        <taxon>Actinomycetes</taxon>
        <taxon>Pseudonocardiales</taxon>
        <taxon>Pseudonocardiaceae</taxon>
        <taxon>Gandjariella</taxon>
    </lineage>
</organism>
<evidence type="ECO:0000256" key="2">
    <source>
        <dbReference type="SAM" id="SignalP"/>
    </source>
</evidence>
<keyword evidence="4" id="KW-1185">Reference proteome</keyword>
<dbReference type="Proteomes" id="UP000298860">
    <property type="component" value="Unassembled WGS sequence"/>
</dbReference>
<evidence type="ECO:0008006" key="5">
    <source>
        <dbReference type="Google" id="ProtNLM"/>
    </source>
</evidence>
<dbReference type="RefSeq" id="WP_137814902.1">
    <property type="nucleotide sequence ID" value="NZ_BJFL01000018.1"/>
</dbReference>
<protein>
    <recommendedName>
        <fullName evidence="5">Holin</fullName>
    </recommendedName>
</protein>
<keyword evidence="2" id="KW-0732">Signal</keyword>
<keyword evidence="1" id="KW-0472">Membrane</keyword>
<accession>A0A4D4JD99</accession>
<dbReference type="AlphaFoldDB" id="A0A4D4JD99"/>
<feature type="transmembrane region" description="Helical" evidence="1">
    <location>
        <begin position="39"/>
        <end position="57"/>
    </location>
</feature>
<evidence type="ECO:0000313" key="3">
    <source>
        <dbReference type="EMBL" id="GDY31853.1"/>
    </source>
</evidence>
<evidence type="ECO:0000313" key="4">
    <source>
        <dbReference type="Proteomes" id="UP000298860"/>
    </source>
</evidence>
<feature type="signal peptide" evidence="2">
    <location>
        <begin position="1"/>
        <end position="19"/>
    </location>
</feature>
<keyword evidence="1" id="KW-0812">Transmembrane</keyword>
<evidence type="ECO:0000256" key="1">
    <source>
        <dbReference type="SAM" id="Phobius"/>
    </source>
</evidence>
<reference evidence="4" key="1">
    <citation type="submission" date="2019-04" db="EMBL/GenBank/DDBJ databases">
        <title>Draft genome sequence of Pseudonocardiaceae bacterium SL3-2-4.</title>
        <authorList>
            <person name="Ningsih F."/>
            <person name="Yokota A."/>
            <person name="Sakai Y."/>
            <person name="Nanatani K."/>
            <person name="Yabe S."/>
            <person name="Oetari A."/>
            <person name="Sjamsuridzal W."/>
        </authorList>
    </citation>
    <scope>NUCLEOTIDE SEQUENCE [LARGE SCALE GENOMIC DNA]</scope>
    <source>
        <strain evidence="4">SL3-2-4</strain>
    </source>
</reference>
<proteinExistence type="predicted"/>
<sequence length="66" mass="7001">MTSFAKLRLLFSLATSAFAAVNAVSDVREARREKDRLALANAVLNILAVITGAALAVRSVRGGEEK</sequence>
<keyword evidence="1" id="KW-1133">Transmembrane helix</keyword>
<dbReference type="EMBL" id="BJFL01000018">
    <property type="protein sequence ID" value="GDY31853.1"/>
    <property type="molecule type" value="Genomic_DNA"/>
</dbReference>
<feature type="chain" id="PRO_5020805387" description="Holin" evidence="2">
    <location>
        <begin position="20"/>
        <end position="66"/>
    </location>
</feature>
<gene>
    <name evidence="3" type="ORF">GTS_34860</name>
</gene>